<dbReference type="PROSITE" id="PS51257">
    <property type="entry name" value="PROKAR_LIPOPROTEIN"/>
    <property type="match status" value="1"/>
</dbReference>
<dbReference type="Proteomes" id="UP000682951">
    <property type="component" value="Unassembled WGS sequence"/>
</dbReference>
<protein>
    <submittedName>
        <fullName evidence="1">L-seryl-tRNA selenium transferase</fullName>
    </submittedName>
</protein>
<gene>
    <name evidence="1" type="ORF">KDD93_00895</name>
</gene>
<dbReference type="InterPro" id="IPR015943">
    <property type="entry name" value="WD40/YVTN_repeat-like_dom_sf"/>
</dbReference>
<comment type="caution">
    <text evidence="1">The sequence shown here is derived from an EMBL/GenBank/DDBJ whole genome shotgun (WGS) entry which is preliminary data.</text>
</comment>
<dbReference type="InterPro" id="IPR036322">
    <property type="entry name" value="WD40_repeat_dom_sf"/>
</dbReference>
<organism evidence="1 2">
    <name type="scientific">Campylobacter anatolicus</name>
    <dbReference type="NCBI Taxonomy" id="2829105"/>
    <lineage>
        <taxon>Bacteria</taxon>
        <taxon>Pseudomonadati</taxon>
        <taxon>Campylobacterota</taxon>
        <taxon>Epsilonproteobacteria</taxon>
        <taxon>Campylobacterales</taxon>
        <taxon>Campylobacteraceae</taxon>
        <taxon>Campylobacter</taxon>
    </lineage>
</organism>
<evidence type="ECO:0000313" key="1">
    <source>
        <dbReference type="EMBL" id="MBR8463131.1"/>
    </source>
</evidence>
<dbReference type="Gene3D" id="2.130.10.10">
    <property type="entry name" value="YVTN repeat-like/Quinoprotein amine dehydrogenase"/>
    <property type="match status" value="1"/>
</dbReference>
<name>A0ABS5HFT8_9BACT</name>
<reference evidence="1 2" key="1">
    <citation type="submission" date="2021-04" db="EMBL/GenBank/DDBJ databases">
        <title>Molecular and phenotypic characterization and identification of bacterial isolates recovered from the Anatolian ground squirrels (Spermophilus xanthoprymnus) and which have the potential to form a new species in the Campylobacter genus.</title>
        <authorList>
            <person name="Aydin F."/>
            <person name="Abay S."/>
            <person name="Kayman T."/>
            <person name="Karakaya E."/>
            <person name="Mustak H.K."/>
            <person name="Mustak I.B."/>
            <person name="Bilgin N."/>
            <person name="Duzler A."/>
            <person name="Sahin O."/>
            <person name="Guran O."/>
            <person name="Saticioglu I.B."/>
        </authorList>
    </citation>
    <scope>NUCLEOTIDE SEQUENCE [LARGE SCALE GENOMIC DNA]</scope>
    <source>
        <strain evidence="2">faydin-G24</strain>
    </source>
</reference>
<evidence type="ECO:0000313" key="2">
    <source>
        <dbReference type="Proteomes" id="UP000682951"/>
    </source>
</evidence>
<dbReference type="SUPFAM" id="SSF50978">
    <property type="entry name" value="WD40 repeat-like"/>
    <property type="match status" value="1"/>
</dbReference>
<accession>A0ABS5HFT8</accession>
<dbReference type="GO" id="GO:0016740">
    <property type="term" value="F:transferase activity"/>
    <property type="evidence" value="ECO:0007669"/>
    <property type="project" value="UniProtKB-KW"/>
</dbReference>
<dbReference type="EMBL" id="JAGSSW010000001">
    <property type="protein sequence ID" value="MBR8463131.1"/>
    <property type="molecule type" value="Genomic_DNA"/>
</dbReference>
<keyword evidence="2" id="KW-1185">Reference proteome</keyword>
<proteinExistence type="predicted"/>
<keyword evidence="1" id="KW-0808">Transferase</keyword>
<sequence length="334" mass="37258">MRKFALLLTLGIALLFGGCGTKRQYFEPENVNESIKLSSDLPSSIKATSPNGATLKNGDIITKDGLLEEIKLPKDYMFLNKSQSQIISSDLNGDLNVSDMSGATLYYGKFPTAIISASIEGNLLAAISAANHIYLIDIVAAKTIMEYKSSEIYAVDSRVAAPYFMSSLIIYPTLDGKIYIVQKDSGRIIRDIVVSSESFFNNVIFLDIIGENMIAATAKKLIVINPQRTLYYNGEIKNILVNGEDIYVFQKDGNAIKTDLNLQKINEVNFKFAIFSDAIALNNSLYIIEKTGYLIKTDLDLNNAKIYELDGEIKDKSFMSKDAFYYDDEFVRFE</sequence>
<dbReference type="RefSeq" id="WP_212140731.1">
    <property type="nucleotide sequence ID" value="NZ_JAGSSW010000001.1"/>
</dbReference>